<dbReference type="PROSITE" id="PS50850">
    <property type="entry name" value="MFS"/>
    <property type="match status" value="1"/>
</dbReference>
<proteinExistence type="inferred from homology"/>
<dbReference type="GO" id="GO:0016020">
    <property type="term" value="C:membrane"/>
    <property type="evidence" value="ECO:0007669"/>
    <property type="project" value="UniProtKB-SubCell"/>
</dbReference>
<gene>
    <name evidence="9" type="ORF">TCE0_034r11179</name>
</gene>
<feature type="transmembrane region" description="Helical" evidence="7">
    <location>
        <begin position="110"/>
        <end position="127"/>
    </location>
</feature>
<protein>
    <recommendedName>
        <fullName evidence="8">Major facilitator superfamily (MFS) profile domain-containing protein</fullName>
    </recommendedName>
</protein>
<evidence type="ECO:0000313" key="10">
    <source>
        <dbReference type="Proteomes" id="UP000053095"/>
    </source>
</evidence>
<feature type="transmembrane region" description="Helical" evidence="7">
    <location>
        <begin position="34"/>
        <end position="53"/>
    </location>
</feature>
<evidence type="ECO:0000256" key="7">
    <source>
        <dbReference type="SAM" id="Phobius"/>
    </source>
</evidence>
<evidence type="ECO:0000256" key="3">
    <source>
        <dbReference type="ARBA" id="ARBA00022448"/>
    </source>
</evidence>
<evidence type="ECO:0000256" key="1">
    <source>
        <dbReference type="ARBA" id="ARBA00004141"/>
    </source>
</evidence>
<comment type="similarity">
    <text evidence="2">Belongs to the major facilitator superfamily. Sugar transporter (TC 2.A.1.1) family.</text>
</comment>
<dbReference type="Proteomes" id="UP000053095">
    <property type="component" value="Unassembled WGS sequence"/>
</dbReference>
<name>A0A6V8HLS1_TALPI</name>
<dbReference type="Gene3D" id="1.20.1250.20">
    <property type="entry name" value="MFS general substrate transporter like domains"/>
    <property type="match status" value="1"/>
</dbReference>
<organism evidence="9 10">
    <name type="scientific">Talaromyces pinophilus</name>
    <name type="common">Penicillium pinophilum</name>
    <dbReference type="NCBI Taxonomy" id="128442"/>
    <lineage>
        <taxon>Eukaryota</taxon>
        <taxon>Fungi</taxon>
        <taxon>Dikarya</taxon>
        <taxon>Ascomycota</taxon>
        <taxon>Pezizomycotina</taxon>
        <taxon>Eurotiomycetes</taxon>
        <taxon>Eurotiomycetidae</taxon>
        <taxon>Eurotiales</taxon>
        <taxon>Trichocomaceae</taxon>
        <taxon>Talaromyces</taxon>
        <taxon>Talaromyces sect. Talaromyces</taxon>
    </lineage>
</organism>
<feature type="transmembrane region" description="Helical" evidence="7">
    <location>
        <begin position="167"/>
        <end position="187"/>
    </location>
</feature>
<feature type="transmembrane region" description="Helical" evidence="7">
    <location>
        <begin position="85"/>
        <end position="103"/>
    </location>
</feature>
<dbReference type="PANTHER" id="PTHR48022:SF24">
    <property type="entry name" value="HEXOSE TRANSPORTER PROTEIN (AFU_ORTHOLOGUE AFUA_8G04480)"/>
    <property type="match status" value="1"/>
</dbReference>
<evidence type="ECO:0000259" key="8">
    <source>
        <dbReference type="PROSITE" id="PS50850"/>
    </source>
</evidence>
<evidence type="ECO:0000256" key="6">
    <source>
        <dbReference type="ARBA" id="ARBA00023136"/>
    </source>
</evidence>
<evidence type="ECO:0000256" key="4">
    <source>
        <dbReference type="ARBA" id="ARBA00022692"/>
    </source>
</evidence>
<keyword evidence="3" id="KW-0813">Transport</keyword>
<dbReference type="GO" id="GO:0005351">
    <property type="term" value="F:carbohydrate:proton symporter activity"/>
    <property type="evidence" value="ECO:0007669"/>
    <property type="project" value="TreeGrafter"/>
</dbReference>
<keyword evidence="4 7" id="KW-0812">Transmembrane</keyword>
<evidence type="ECO:0000313" key="9">
    <source>
        <dbReference type="EMBL" id="GAM39544.1"/>
    </source>
</evidence>
<evidence type="ECO:0000256" key="5">
    <source>
        <dbReference type="ARBA" id="ARBA00022989"/>
    </source>
</evidence>
<dbReference type="InterPro" id="IPR050360">
    <property type="entry name" value="MFS_Sugar_Transporters"/>
</dbReference>
<dbReference type="InterPro" id="IPR036259">
    <property type="entry name" value="MFS_trans_sf"/>
</dbReference>
<dbReference type="EMBL" id="DF933830">
    <property type="protein sequence ID" value="GAM39544.1"/>
    <property type="molecule type" value="Genomic_DNA"/>
</dbReference>
<dbReference type="PANTHER" id="PTHR48022">
    <property type="entry name" value="PLASTIDIC GLUCOSE TRANSPORTER 4"/>
    <property type="match status" value="1"/>
</dbReference>
<dbReference type="InterPro" id="IPR020846">
    <property type="entry name" value="MFS_dom"/>
</dbReference>
<dbReference type="FunFam" id="1.20.1250.20:FF:000134">
    <property type="entry name" value="MFS sugar transporter protein"/>
    <property type="match status" value="1"/>
</dbReference>
<keyword evidence="5 7" id="KW-1133">Transmembrane helix</keyword>
<keyword evidence="10" id="KW-1185">Reference proteome</keyword>
<dbReference type="Pfam" id="PF00083">
    <property type="entry name" value="Sugar_tr"/>
    <property type="match status" value="1"/>
</dbReference>
<dbReference type="InterPro" id="IPR005828">
    <property type="entry name" value="MFS_sugar_transport-like"/>
</dbReference>
<feature type="transmembrane region" description="Helical" evidence="7">
    <location>
        <begin position="133"/>
        <end position="155"/>
    </location>
</feature>
<dbReference type="SUPFAM" id="SSF103473">
    <property type="entry name" value="MFS general substrate transporter"/>
    <property type="match status" value="1"/>
</dbReference>
<sequence>MEDTKKVSETLHEGKTVLSVTPRHDKPWFLVPHLLKLNIFLMAGVLAQVVSGFDGSMMNGLQSVVSWQDYFNHPAGSRLGTMSNGITIGTLIVIPFVTFLCNYLGRRMSIMLGCIIIIIGAVLQGVAQNFSMFMGARILIGVGGCLASTAASPYVTECAYPTHRGTITAMLIASWPLGAFFAALITWGTYQSSLQTSTWSWRIPSILQGFFPLIQLILAFLGPESPRWLVDKGREDEARQFFIKYHAGGNEDELIVSLQMAEITATIEQEKLQNLSSWLKWVQTPAMRHRLFICFFIPAMLQLEGNALISYYLHIILDNIGITDAVAQLKINLGITVWSLVTSVALASIIDMYKRRKVFLTGLTLLCLVYTIWTILSALAQQSNFQNHGLAIGVVVMIYLYQPCNLPALIGIPYVMEICPYTMRATGSMIYQLSGNIAGLFNNYVNPIAMEAITWKYYIVWCVNLLVLWLIVYFALPETHGKDLEDVGEAFGSDYLTGRAAVEHALADKGEKGFLGVEDDHVERVTEKNKI</sequence>
<keyword evidence="6 7" id="KW-0472">Membrane</keyword>
<feature type="transmembrane region" description="Helical" evidence="7">
    <location>
        <begin position="391"/>
        <end position="416"/>
    </location>
</feature>
<comment type="caution">
    <text evidence="9">The sequence shown here is derived from an EMBL/GenBank/DDBJ whole genome shotgun (WGS) entry which is preliminary data.</text>
</comment>
<evidence type="ECO:0000256" key="2">
    <source>
        <dbReference type="ARBA" id="ARBA00010992"/>
    </source>
</evidence>
<accession>A0A6V8HLS1</accession>
<reference evidence="10" key="1">
    <citation type="journal article" date="2015" name="Genome Announc.">
        <title>Draft genome sequence of Talaromyces cellulolyticus strain Y-94, a source of lignocellulosic biomass-degrading enzymes.</title>
        <authorList>
            <person name="Fujii T."/>
            <person name="Koike H."/>
            <person name="Sawayama S."/>
            <person name="Yano S."/>
            <person name="Inoue H."/>
        </authorList>
    </citation>
    <scope>NUCLEOTIDE SEQUENCE [LARGE SCALE GENOMIC DNA]</scope>
    <source>
        <strain evidence="10">Y-94</strain>
    </source>
</reference>
<feature type="transmembrane region" description="Helical" evidence="7">
    <location>
        <begin position="358"/>
        <end position="379"/>
    </location>
</feature>
<comment type="subcellular location">
    <subcellularLocation>
        <location evidence="1">Membrane</location>
        <topology evidence="1">Multi-pass membrane protein</topology>
    </subcellularLocation>
</comment>
<feature type="domain" description="Major facilitator superfamily (MFS) profile" evidence="8">
    <location>
        <begin position="40"/>
        <end position="480"/>
    </location>
</feature>
<feature type="transmembrane region" description="Helical" evidence="7">
    <location>
        <begin position="291"/>
        <end position="313"/>
    </location>
</feature>
<feature type="transmembrane region" description="Helical" evidence="7">
    <location>
        <begin position="457"/>
        <end position="476"/>
    </location>
</feature>
<feature type="transmembrane region" description="Helical" evidence="7">
    <location>
        <begin position="333"/>
        <end position="351"/>
    </location>
</feature>
<dbReference type="AlphaFoldDB" id="A0A6V8HLS1"/>
<feature type="transmembrane region" description="Helical" evidence="7">
    <location>
        <begin position="199"/>
        <end position="222"/>
    </location>
</feature>